<dbReference type="AlphaFoldDB" id="A0A1H4BH76"/>
<dbReference type="STRING" id="551991.SAMN05192529_12137"/>
<dbReference type="SUPFAM" id="SSF49785">
    <property type="entry name" value="Galactose-binding domain-like"/>
    <property type="match status" value="1"/>
</dbReference>
<dbReference type="Gene3D" id="2.60.40.10">
    <property type="entry name" value="Immunoglobulins"/>
    <property type="match status" value="3"/>
</dbReference>
<evidence type="ECO:0000313" key="9">
    <source>
        <dbReference type="Proteomes" id="UP000199041"/>
    </source>
</evidence>
<dbReference type="RefSeq" id="WP_091400122.1">
    <property type="nucleotide sequence ID" value="NZ_FNQY01000021.1"/>
</dbReference>
<dbReference type="InterPro" id="IPR054593">
    <property type="entry name" value="Beta-mannosidase-like_N2"/>
</dbReference>
<dbReference type="InterPro" id="IPR043534">
    <property type="entry name" value="EBDG/EBM"/>
</dbReference>
<organism evidence="8 9">
    <name type="scientific">Arachidicoccus rhizosphaerae</name>
    <dbReference type="NCBI Taxonomy" id="551991"/>
    <lineage>
        <taxon>Bacteria</taxon>
        <taxon>Pseudomonadati</taxon>
        <taxon>Bacteroidota</taxon>
        <taxon>Chitinophagia</taxon>
        <taxon>Chitinophagales</taxon>
        <taxon>Chitinophagaceae</taxon>
        <taxon>Arachidicoccus</taxon>
    </lineage>
</organism>
<dbReference type="InterPro" id="IPR008979">
    <property type="entry name" value="Galactose-bd-like_sf"/>
</dbReference>
<dbReference type="PANTHER" id="PTHR43536">
    <property type="entry name" value="MANNOSYLGLYCOPROTEIN ENDO-BETA-MANNOSIDASE"/>
    <property type="match status" value="1"/>
</dbReference>
<keyword evidence="2" id="KW-0378">Hydrolase</keyword>
<evidence type="ECO:0000313" key="8">
    <source>
        <dbReference type="EMBL" id="SEA47404.1"/>
    </source>
</evidence>
<gene>
    <name evidence="8" type="ORF">SAMN05192529_12137</name>
</gene>
<evidence type="ECO:0000256" key="2">
    <source>
        <dbReference type="ARBA" id="ARBA00022801"/>
    </source>
</evidence>
<feature type="compositionally biased region" description="Basic and acidic residues" evidence="4">
    <location>
        <begin position="385"/>
        <end position="404"/>
    </location>
</feature>
<dbReference type="InterPro" id="IPR006102">
    <property type="entry name" value="Ig-like_GH2"/>
</dbReference>
<feature type="domain" description="Exo-beta-D-glucosaminidase Ig-fold" evidence="6">
    <location>
        <begin position="845"/>
        <end position="947"/>
    </location>
</feature>
<dbReference type="InterPro" id="IPR017853">
    <property type="entry name" value="GH"/>
</dbReference>
<dbReference type="InterPro" id="IPR013783">
    <property type="entry name" value="Ig-like_fold"/>
</dbReference>
<evidence type="ECO:0000259" key="6">
    <source>
        <dbReference type="Pfam" id="PF18368"/>
    </source>
</evidence>
<comment type="similarity">
    <text evidence="1">Belongs to the glycosyl hydrolase 2 family.</text>
</comment>
<dbReference type="Pfam" id="PF22666">
    <property type="entry name" value="Glyco_hydro_2_N2"/>
    <property type="match status" value="1"/>
</dbReference>
<protein>
    <submittedName>
        <fullName evidence="8">Mannosylglycoprotein endo-beta-mannosidase</fullName>
    </submittedName>
</protein>
<dbReference type="OrthoDB" id="9801077at2"/>
<dbReference type="SUPFAM" id="SSF49303">
    <property type="entry name" value="beta-Galactosidase/glucuronidase domain"/>
    <property type="match status" value="3"/>
</dbReference>
<feature type="domain" description="Glycoside hydrolase family 2 immunoglobulin-like beta-sandwich" evidence="5">
    <location>
        <begin position="288"/>
        <end position="386"/>
    </location>
</feature>
<keyword evidence="3" id="KW-0326">Glycosidase</keyword>
<dbReference type="InterPro" id="IPR036156">
    <property type="entry name" value="Beta-gal/glucu_dom_sf"/>
</dbReference>
<sequence length="955" mass="107025">MILKQGNSKKCQVASLIIAVLTTATLLPGLIKAQLVTASLSKPSANESVFLRSSDKKAAKGLGVPGSPWVMQRADLLGAANGQEISQVDYDDKQQGWKKAVVPGTVLNSLVADGKFPDPYYGDNNRISRGLIPDIASAGREFYHYWFRTTFEVPRSFHQQRIWLKFHGINYRSVIWLNGHKLGSMAGMFNSQAFDITGIVDKNGVNALAVDILPVDYTGSNLPPKTAMPGAKGEGQNGGDGEIGKNTTMLMSVGWDFTFPDGVRDRNTGIWKDVELYATGPVQIQNPYVQSKLPLPDTTSSRETISLDLQNSSDVIQKGEVRIGIKELGVYIQKPVTLKARETRQIVLSAEDFPELNIRRPRLWWPIHKGEQHLYQLDLSFVSNDKGDNPEGANNRDDRSHDAGRNVQQNVSHQLTSYFGVRDISTDRQTPDSSRRFLVNGVPIFIRGANWIPEATLKNSVERTFTELRYIHQAGFNLLRLWGGGIAESDYFYHLCDSLGLMVWSEFWITGNTRFPEDTAIYMHNLRSTIQRIRSHASVAYYVSANESTELPGAGQVIYALDSATNYQKQSECCGVHDGSPYTYVNPMQYFENTASKRGSRIDGFNPEYGAPCLPILSSLKEMMPQKDLWPIDKKVWDYMDGGGFHKMTTDYHKAVEEWGPSASIADYVRKAQLVGAMNYRSIMEVWNANKFGYGDRFASGFLFWYINSPEPQVASRLYDWSLEPTAALYYAKNGLEPLHVQFDYLNSTVSVYNDYRKAFSGYTVRYELYDMNSRLLNKGEKKTDIPADGLAGKIMTIAFPRDISPVHFLKLRLLDNKGREVASSFYWRSTDVYKGAWTVTGPAVGGFKGAAQLPKAVVKVRVKKKRATKNGAIVRVNLKNTGSHVAFFIQLQLLHHNAIPVKGALYTDNFISLLPGESREISIEYSDQDAKEIKSSMKLQVSAINMDLKTYTVH</sequence>
<dbReference type="Pfam" id="PF00703">
    <property type="entry name" value="Glyco_hydro_2"/>
    <property type="match status" value="1"/>
</dbReference>
<dbReference type="EMBL" id="FNQY01000021">
    <property type="protein sequence ID" value="SEA47404.1"/>
    <property type="molecule type" value="Genomic_DNA"/>
</dbReference>
<evidence type="ECO:0000259" key="5">
    <source>
        <dbReference type="Pfam" id="PF00703"/>
    </source>
</evidence>
<proteinExistence type="inferred from homology"/>
<feature type="region of interest" description="Disordered" evidence="4">
    <location>
        <begin position="385"/>
        <end position="407"/>
    </location>
</feature>
<name>A0A1H4BH76_9BACT</name>
<dbReference type="PANTHER" id="PTHR43536:SF1">
    <property type="entry name" value="MANNOSYLGLYCOPROTEIN ENDO-BETA-MANNOSIDASE"/>
    <property type="match status" value="1"/>
</dbReference>
<evidence type="ECO:0000259" key="7">
    <source>
        <dbReference type="Pfam" id="PF22666"/>
    </source>
</evidence>
<accession>A0A1H4BH76</accession>
<evidence type="ECO:0000256" key="1">
    <source>
        <dbReference type="ARBA" id="ARBA00007401"/>
    </source>
</evidence>
<keyword evidence="9" id="KW-1185">Reference proteome</keyword>
<dbReference type="InterPro" id="IPR041351">
    <property type="entry name" value="Ig_GlcNase"/>
</dbReference>
<dbReference type="Gene3D" id="2.60.120.260">
    <property type="entry name" value="Galactose-binding domain-like"/>
    <property type="match status" value="1"/>
</dbReference>
<feature type="domain" description="Beta-mannosidase-like galactose-binding" evidence="7">
    <location>
        <begin position="94"/>
        <end position="272"/>
    </location>
</feature>
<dbReference type="GO" id="GO:0004553">
    <property type="term" value="F:hydrolase activity, hydrolyzing O-glycosyl compounds"/>
    <property type="evidence" value="ECO:0007669"/>
    <property type="project" value="InterPro"/>
</dbReference>
<dbReference type="SUPFAM" id="SSF51445">
    <property type="entry name" value="(Trans)glycosidases"/>
    <property type="match status" value="1"/>
</dbReference>
<evidence type="ECO:0000256" key="4">
    <source>
        <dbReference type="SAM" id="MobiDB-lite"/>
    </source>
</evidence>
<dbReference type="GO" id="GO:0005975">
    <property type="term" value="P:carbohydrate metabolic process"/>
    <property type="evidence" value="ECO:0007669"/>
    <property type="project" value="InterPro"/>
</dbReference>
<dbReference type="Proteomes" id="UP000199041">
    <property type="component" value="Unassembled WGS sequence"/>
</dbReference>
<dbReference type="Pfam" id="PF18368">
    <property type="entry name" value="Ig_GlcNase"/>
    <property type="match status" value="1"/>
</dbReference>
<evidence type="ECO:0000256" key="3">
    <source>
        <dbReference type="ARBA" id="ARBA00023295"/>
    </source>
</evidence>
<reference evidence="8 9" key="1">
    <citation type="submission" date="2016-10" db="EMBL/GenBank/DDBJ databases">
        <authorList>
            <person name="de Groot N.N."/>
        </authorList>
    </citation>
    <scope>NUCLEOTIDE SEQUENCE [LARGE SCALE GENOMIC DNA]</scope>
    <source>
        <strain evidence="8 9">Vu-144</strain>
    </source>
</reference>
<dbReference type="Gene3D" id="3.20.20.80">
    <property type="entry name" value="Glycosidases"/>
    <property type="match status" value="1"/>
</dbReference>